<keyword evidence="6" id="KW-0808">Transferase</keyword>
<keyword evidence="10" id="KW-0418">Kinase</keyword>
<evidence type="ECO:0000256" key="5">
    <source>
        <dbReference type="ARBA" id="ARBA00022640"/>
    </source>
</evidence>
<name>A0A8C4N9N5_EPTBU</name>
<evidence type="ECO:0000256" key="8">
    <source>
        <dbReference type="ARBA" id="ARBA00022723"/>
    </source>
</evidence>
<dbReference type="GO" id="GO:0008270">
    <property type="term" value="F:zinc ion binding"/>
    <property type="evidence" value="ECO:0007669"/>
    <property type="project" value="UniProtKB-KW"/>
</dbReference>
<evidence type="ECO:0000256" key="4">
    <source>
        <dbReference type="ARBA" id="ARBA00022528"/>
    </source>
</evidence>
<comment type="subcellular location">
    <subcellularLocation>
        <location evidence="1">Membrane</location>
        <topology evidence="1">Multi-pass membrane protein</topology>
    </subcellularLocation>
    <subcellularLocation>
        <location evidence="2">Plastid</location>
        <location evidence="2">Chloroplast</location>
    </subcellularLocation>
</comment>
<evidence type="ECO:0000256" key="16">
    <source>
        <dbReference type="ARBA" id="ARBA00039024"/>
    </source>
</evidence>
<keyword evidence="21" id="KW-1185">Reference proteome</keyword>
<evidence type="ECO:0000256" key="2">
    <source>
        <dbReference type="ARBA" id="ARBA00004229"/>
    </source>
</evidence>
<keyword evidence="14" id="KW-0472">Membrane</keyword>
<keyword evidence="11" id="KW-0862">Zinc</keyword>
<dbReference type="AlphaFoldDB" id="A0A8C4N9N5"/>
<evidence type="ECO:0000256" key="13">
    <source>
        <dbReference type="ARBA" id="ARBA00022989"/>
    </source>
</evidence>
<dbReference type="EC" id="2.7.1.182" evidence="16"/>
<evidence type="ECO:0000256" key="14">
    <source>
        <dbReference type="ARBA" id="ARBA00023136"/>
    </source>
</evidence>
<evidence type="ECO:0000256" key="17">
    <source>
        <dbReference type="ARBA" id="ARBA00048889"/>
    </source>
</evidence>
<keyword evidence="12" id="KW-0809">Transit peptide</keyword>
<reference evidence="20" key="1">
    <citation type="submission" date="2025-08" db="UniProtKB">
        <authorList>
            <consortium name="Ensembl"/>
        </authorList>
    </citation>
    <scope>IDENTIFICATION</scope>
</reference>
<organism evidence="20 21">
    <name type="scientific">Eptatretus burgeri</name>
    <name type="common">Inshore hagfish</name>
    <dbReference type="NCBI Taxonomy" id="7764"/>
    <lineage>
        <taxon>Eukaryota</taxon>
        <taxon>Metazoa</taxon>
        <taxon>Chordata</taxon>
        <taxon>Craniata</taxon>
        <taxon>Vertebrata</taxon>
        <taxon>Cyclostomata</taxon>
        <taxon>Myxini</taxon>
        <taxon>Myxiniformes</taxon>
        <taxon>Myxinidae</taxon>
        <taxon>Eptatretinae</taxon>
        <taxon>Eptatretus</taxon>
    </lineage>
</organism>
<evidence type="ECO:0000256" key="3">
    <source>
        <dbReference type="ARBA" id="ARBA00010794"/>
    </source>
</evidence>
<keyword evidence="8" id="KW-0479">Metal-binding</keyword>
<comment type="similarity">
    <text evidence="3">Belongs to the polyprenol kinase family.</text>
</comment>
<keyword evidence="4" id="KW-0150">Chloroplast</keyword>
<dbReference type="InterPro" id="IPR039606">
    <property type="entry name" value="Phytol/farnesol_kinase"/>
</dbReference>
<keyword evidence="5" id="KW-0934">Plastid</keyword>
<dbReference type="InterPro" id="IPR002893">
    <property type="entry name" value="Znf_MYND"/>
</dbReference>
<comment type="pathway">
    <text evidence="15">Cofactor biosynthesis; tocopherol biosynthesis.</text>
</comment>
<evidence type="ECO:0000259" key="19">
    <source>
        <dbReference type="PROSITE" id="PS50865"/>
    </source>
</evidence>
<protein>
    <recommendedName>
        <fullName evidence="16">phytol kinase</fullName>
        <ecNumber evidence="16">2.7.1.182</ecNumber>
    </recommendedName>
</protein>
<reference evidence="20" key="2">
    <citation type="submission" date="2025-09" db="UniProtKB">
        <authorList>
            <consortium name="Ensembl"/>
        </authorList>
    </citation>
    <scope>IDENTIFICATION</scope>
</reference>
<dbReference type="PROSITE" id="PS50865">
    <property type="entry name" value="ZF_MYND_2"/>
    <property type="match status" value="1"/>
</dbReference>
<evidence type="ECO:0000256" key="10">
    <source>
        <dbReference type="ARBA" id="ARBA00022777"/>
    </source>
</evidence>
<feature type="domain" description="MYND-type" evidence="19">
    <location>
        <begin position="120"/>
        <end position="162"/>
    </location>
</feature>
<dbReference type="PANTHER" id="PTHR32523:SF8">
    <property type="entry name" value="DOLICHOL KINASE"/>
    <property type="match status" value="1"/>
</dbReference>
<proteinExistence type="inferred from homology"/>
<dbReference type="Ensembl" id="ENSEBUT00000003885.1">
    <property type="protein sequence ID" value="ENSEBUP00000003513.1"/>
    <property type="gene ID" value="ENSEBUG00000002545.1"/>
</dbReference>
<comment type="catalytic activity">
    <reaction evidence="17">
        <text>phytol + CTP = phytyl phosphate + CDP + H(+)</text>
        <dbReference type="Rhea" id="RHEA:38055"/>
        <dbReference type="ChEBI" id="CHEBI:15378"/>
        <dbReference type="ChEBI" id="CHEBI:17327"/>
        <dbReference type="ChEBI" id="CHEBI:37563"/>
        <dbReference type="ChEBI" id="CHEBI:58069"/>
        <dbReference type="ChEBI" id="CHEBI:75483"/>
        <dbReference type="EC" id="2.7.1.182"/>
    </reaction>
</comment>
<keyword evidence="13" id="KW-1133">Transmembrane helix</keyword>
<evidence type="ECO:0000256" key="11">
    <source>
        <dbReference type="ARBA" id="ARBA00022833"/>
    </source>
</evidence>
<evidence type="ECO:0000256" key="12">
    <source>
        <dbReference type="ARBA" id="ARBA00022946"/>
    </source>
</evidence>
<evidence type="ECO:0000256" key="7">
    <source>
        <dbReference type="ARBA" id="ARBA00022692"/>
    </source>
</evidence>
<dbReference type="SUPFAM" id="SSF144232">
    <property type="entry name" value="HIT/MYND zinc finger-like"/>
    <property type="match status" value="1"/>
</dbReference>
<dbReference type="Pfam" id="PF01753">
    <property type="entry name" value="zf-MYND"/>
    <property type="match status" value="1"/>
</dbReference>
<evidence type="ECO:0000256" key="9">
    <source>
        <dbReference type="ARBA" id="ARBA00022771"/>
    </source>
</evidence>
<dbReference type="Proteomes" id="UP000694388">
    <property type="component" value="Unplaced"/>
</dbReference>
<evidence type="ECO:0000256" key="1">
    <source>
        <dbReference type="ARBA" id="ARBA00004141"/>
    </source>
</evidence>
<sequence length="189" mass="21563">MLLFFGQAAKDPTYRDPSSVLVSPKLRLLDTEDEPSWDQTEMGKKSAVQALLKWRAERLVKLDVTDPQYLEVYTDNRTTSREAYSLLIPAMQHSTTGSTIQLLDLREEPPSPIPVVWCNNVGCGERRRTGLSLHLCAACRLAYYCCRACQREDWKQGHKQRCFEREGAHACGVIPQMPVKPPEPAEYFF</sequence>
<evidence type="ECO:0000313" key="20">
    <source>
        <dbReference type="Ensembl" id="ENSEBUP00000003513.1"/>
    </source>
</evidence>
<evidence type="ECO:0000256" key="15">
    <source>
        <dbReference type="ARBA" id="ARBA00024015"/>
    </source>
</evidence>
<keyword evidence="9 18" id="KW-0863">Zinc-finger</keyword>
<dbReference type="GO" id="GO:0010276">
    <property type="term" value="F:phytol kinase activity"/>
    <property type="evidence" value="ECO:0007669"/>
    <property type="project" value="UniProtKB-EC"/>
</dbReference>
<evidence type="ECO:0000313" key="21">
    <source>
        <dbReference type="Proteomes" id="UP000694388"/>
    </source>
</evidence>
<keyword evidence="7" id="KW-0812">Transmembrane</keyword>
<evidence type="ECO:0000256" key="18">
    <source>
        <dbReference type="PROSITE-ProRule" id="PRU00134"/>
    </source>
</evidence>
<dbReference type="Gene3D" id="6.10.140.2220">
    <property type="match status" value="1"/>
</dbReference>
<evidence type="ECO:0000256" key="6">
    <source>
        <dbReference type="ARBA" id="ARBA00022679"/>
    </source>
</evidence>
<dbReference type="PANTHER" id="PTHR32523">
    <property type="entry name" value="PHYTOL KINASE 1, CHLOROPLASTIC"/>
    <property type="match status" value="1"/>
</dbReference>
<dbReference type="GO" id="GO:0016020">
    <property type="term" value="C:membrane"/>
    <property type="evidence" value="ECO:0007669"/>
    <property type="project" value="UniProtKB-SubCell"/>
</dbReference>
<accession>A0A8C4N9N5</accession>